<dbReference type="GO" id="GO:0030975">
    <property type="term" value="F:thiamine binding"/>
    <property type="evidence" value="ECO:0007669"/>
    <property type="project" value="InterPro"/>
</dbReference>
<dbReference type="InterPro" id="IPR053149">
    <property type="entry name" value="TPK"/>
</dbReference>
<evidence type="ECO:0000256" key="2">
    <source>
        <dbReference type="ARBA" id="ARBA00022741"/>
    </source>
</evidence>
<evidence type="ECO:0000256" key="1">
    <source>
        <dbReference type="ARBA" id="ARBA00022679"/>
    </source>
</evidence>
<dbReference type="GeneID" id="47724058"/>
<dbReference type="RefSeq" id="WP_100211676.1">
    <property type="nucleotide sequence ID" value="NZ_CP138495.1"/>
</dbReference>
<protein>
    <recommendedName>
        <fullName evidence="5">Thiamine diphosphokinase</fullName>
        <ecNumber evidence="5">2.7.6.2</ecNumber>
    </recommendedName>
</protein>
<evidence type="ECO:0000256" key="4">
    <source>
        <dbReference type="ARBA" id="ARBA00022840"/>
    </source>
</evidence>
<dbReference type="PANTHER" id="PTHR41299">
    <property type="entry name" value="THIAMINE PYROPHOSPHOKINASE"/>
    <property type="match status" value="1"/>
</dbReference>
<dbReference type="InterPro" id="IPR036371">
    <property type="entry name" value="TPK_B1-bd_sf"/>
</dbReference>
<dbReference type="SMART" id="SM00983">
    <property type="entry name" value="TPK_B1_binding"/>
    <property type="match status" value="1"/>
</dbReference>
<keyword evidence="8" id="KW-1185">Reference proteome</keyword>
<dbReference type="EMBL" id="LT634361">
    <property type="protein sequence ID" value="SFZ84146.1"/>
    <property type="molecule type" value="Genomic_DNA"/>
</dbReference>
<reference evidence="7 8" key="1">
    <citation type="submission" date="2016-11" db="EMBL/GenBank/DDBJ databases">
        <authorList>
            <person name="Jaros S."/>
            <person name="Januszkiewicz K."/>
            <person name="Wedrychowicz H."/>
        </authorList>
    </citation>
    <scope>NUCLEOTIDE SEQUENCE [LARGE SCALE GENOMIC DNA]</scope>
    <source>
        <strain evidence="7">NCIMB 2154T</strain>
    </source>
</reference>
<proteinExistence type="predicted"/>
<dbReference type="InterPro" id="IPR007373">
    <property type="entry name" value="Thiamin_PyroPKinase_B1-bd"/>
</dbReference>
<accession>A0A2H1EC48</accession>
<feature type="domain" description="Thiamin pyrophosphokinase thiamin-binding" evidence="6">
    <location>
        <begin position="126"/>
        <end position="197"/>
    </location>
</feature>
<evidence type="ECO:0000259" key="6">
    <source>
        <dbReference type="SMART" id="SM00983"/>
    </source>
</evidence>
<evidence type="ECO:0000256" key="3">
    <source>
        <dbReference type="ARBA" id="ARBA00022777"/>
    </source>
</evidence>
<dbReference type="Proteomes" id="UP000231564">
    <property type="component" value="Chromosome MARIT"/>
</dbReference>
<evidence type="ECO:0000256" key="5">
    <source>
        <dbReference type="NCBIfam" id="TIGR01378"/>
    </source>
</evidence>
<dbReference type="InterPro" id="IPR036759">
    <property type="entry name" value="TPK_catalytic_sf"/>
</dbReference>
<dbReference type="AlphaFoldDB" id="A0A2H1EC48"/>
<dbReference type="OrthoDB" id="1132102at2"/>
<dbReference type="GO" id="GO:0004788">
    <property type="term" value="F:thiamine diphosphokinase activity"/>
    <property type="evidence" value="ECO:0007669"/>
    <property type="project" value="UniProtKB-UniRule"/>
</dbReference>
<keyword evidence="3 7" id="KW-0418">Kinase</keyword>
<keyword evidence="2" id="KW-0547">Nucleotide-binding</keyword>
<gene>
    <name evidence="7" type="ORF">MARIT_2597</name>
</gene>
<organism evidence="7 8">
    <name type="scientific">Tenacibaculum maritimum NCIMB 2154</name>
    <dbReference type="NCBI Taxonomy" id="1349785"/>
    <lineage>
        <taxon>Bacteria</taxon>
        <taxon>Pseudomonadati</taxon>
        <taxon>Bacteroidota</taxon>
        <taxon>Flavobacteriia</taxon>
        <taxon>Flavobacteriales</taxon>
        <taxon>Flavobacteriaceae</taxon>
        <taxon>Tenacibaculum</taxon>
    </lineage>
</organism>
<dbReference type="GO" id="GO:0009229">
    <property type="term" value="P:thiamine diphosphate biosynthetic process"/>
    <property type="evidence" value="ECO:0007669"/>
    <property type="project" value="InterPro"/>
</dbReference>
<dbReference type="Gene3D" id="3.40.50.10240">
    <property type="entry name" value="Thiamin pyrophosphokinase, catalytic domain"/>
    <property type="match status" value="1"/>
</dbReference>
<name>A0A2H1EC48_9FLAO</name>
<sequence length="202" mass="22731">MKSSQKVFLLLNGEPPNGRPNLSKYDFICATDGAYHVLEKLGIVPDLVAGDLDSSSNHLPQIELIHTPNQDFTDFDKILRILYERGYKKVDVFGASGKEQDHFLGNLQTALIWKENLAITFFDAYSKYFFADYVTNLQNVKGKTISLVPFPSAEGIITKGLQYPLHKEALSFGTRIGTRNKAIEKNVEIRFEVGDLVIFVNN</sequence>
<dbReference type="GO" id="GO:0005524">
    <property type="term" value="F:ATP binding"/>
    <property type="evidence" value="ECO:0007669"/>
    <property type="project" value="UniProtKB-KW"/>
</dbReference>
<evidence type="ECO:0000313" key="8">
    <source>
        <dbReference type="Proteomes" id="UP000231564"/>
    </source>
</evidence>
<dbReference type="NCBIfam" id="TIGR01378">
    <property type="entry name" value="thi_PPkinase"/>
    <property type="match status" value="1"/>
</dbReference>
<dbReference type="STRING" id="1349785.GCA_000509405_01389"/>
<dbReference type="Pfam" id="PF04265">
    <property type="entry name" value="TPK_B1_binding"/>
    <property type="match status" value="1"/>
</dbReference>
<dbReference type="PANTHER" id="PTHR41299:SF1">
    <property type="entry name" value="THIAMINE PYROPHOSPHOKINASE"/>
    <property type="match status" value="1"/>
</dbReference>
<dbReference type="CDD" id="cd07995">
    <property type="entry name" value="TPK"/>
    <property type="match status" value="1"/>
</dbReference>
<dbReference type="GO" id="GO:0006772">
    <property type="term" value="P:thiamine metabolic process"/>
    <property type="evidence" value="ECO:0007669"/>
    <property type="project" value="UniProtKB-UniRule"/>
</dbReference>
<keyword evidence="1 7" id="KW-0808">Transferase</keyword>
<dbReference type="SUPFAM" id="SSF63999">
    <property type="entry name" value="Thiamin pyrophosphokinase, catalytic domain"/>
    <property type="match status" value="1"/>
</dbReference>
<evidence type="ECO:0000313" key="7">
    <source>
        <dbReference type="EMBL" id="SFZ84146.1"/>
    </source>
</evidence>
<keyword evidence="4" id="KW-0067">ATP-binding</keyword>
<dbReference type="Pfam" id="PF04263">
    <property type="entry name" value="TPK_catalytic"/>
    <property type="match status" value="1"/>
</dbReference>
<dbReference type="KEGG" id="tmar:MARIT_2597"/>
<dbReference type="InterPro" id="IPR007371">
    <property type="entry name" value="TPK_catalytic"/>
</dbReference>
<dbReference type="InterPro" id="IPR006282">
    <property type="entry name" value="Thi_PPkinase"/>
</dbReference>
<dbReference type="SUPFAM" id="SSF63862">
    <property type="entry name" value="Thiamin pyrophosphokinase, substrate-binding domain"/>
    <property type="match status" value="1"/>
</dbReference>
<dbReference type="GO" id="GO:0016301">
    <property type="term" value="F:kinase activity"/>
    <property type="evidence" value="ECO:0007669"/>
    <property type="project" value="UniProtKB-KW"/>
</dbReference>
<dbReference type="EC" id="2.7.6.2" evidence="5"/>